<feature type="signal peptide" evidence="1">
    <location>
        <begin position="1"/>
        <end position="32"/>
    </location>
</feature>
<evidence type="ECO:0000313" key="2">
    <source>
        <dbReference type="EMBL" id="EFX91411.1"/>
    </source>
</evidence>
<accession>E8KI63</accession>
<protein>
    <recommendedName>
        <fullName evidence="4">Lysozyme inhibitor LprI N-terminal domain-containing protein</fullName>
    </recommendedName>
</protein>
<evidence type="ECO:0000313" key="3">
    <source>
        <dbReference type="Proteomes" id="UP000005467"/>
    </source>
</evidence>
<gene>
    <name evidence="2" type="ORF">HMPREF0027_1530</name>
</gene>
<dbReference type="Pfam" id="PF17311">
    <property type="entry name" value="DUF5358"/>
    <property type="match status" value="1"/>
</dbReference>
<dbReference type="InterPro" id="IPR035279">
    <property type="entry name" value="DUF5358"/>
</dbReference>
<keyword evidence="3" id="KW-1185">Reference proteome</keyword>
<feature type="chain" id="PRO_5003226284" description="Lysozyme inhibitor LprI N-terminal domain-containing protein" evidence="1">
    <location>
        <begin position="33"/>
        <end position="165"/>
    </location>
</feature>
<dbReference type="HOGENOM" id="CLU_1718440_0_0_6"/>
<comment type="caution">
    <text evidence="2">The sequence shown here is derived from an EMBL/GenBank/DDBJ whole genome shotgun (WGS) entry which is preliminary data.</text>
</comment>
<evidence type="ECO:0000256" key="1">
    <source>
        <dbReference type="SAM" id="SignalP"/>
    </source>
</evidence>
<sequence length="165" mass="19374">MLRQTDIGINTMRKILFTLICAALCHTSFANSAENPTAYTEYAKYKISATDMKILVRQLNNIEQCLFPDLAKPNYQQIYDNWSVAESMTMLYFQQNLLKELIGEHNAQLIEKDESSRLYFEQMHEKYNHQKANVDKSRCEEFKPIYAQIKQQIEYSIPQCINKLS</sequence>
<reference evidence="2 3" key="1">
    <citation type="submission" date="2011-01" db="EMBL/GenBank/DDBJ databases">
        <authorList>
            <person name="Muzny D."/>
            <person name="Qin X."/>
            <person name="Deng J."/>
            <person name="Jiang H."/>
            <person name="Liu Y."/>
            <person name="Qu J."/>
            <person name="Song X.-Z."/>
            <person name="Zhang L."/>
            <person name="Thornton R."/>
            <person name="Coyle M."/>
            <person name="Francisco L."/>
            <person name="Jackson L."/>
            <person name="Javaid M."/>
            <person name="Korchina V."/>
            <person name="Kovar C."/>
            <person name="Mata R."/>
            <person name="Mathew T."/>
            <person name="Ngo R."/>
            <person name="Nguyen L."/>
            <person name="Nguyen N."/>
            <person name="Okwuonu G."/>
            <person name="Ongeri F."/>
            <person name="Pham C."/>
            <person name="Simmons D."/>
            <person name="Wilczek-Boney K."/>
            <person name="Hale W."/>
            <person name="Jakkamsetti A."/>
            <person name="Pham P."/>
            <person name="Ruth R."/>
            <person name="San Lucas F."/>
            <person name="Warren J."/>
            <person name="Zhang J."/>
            <person name="Zhao Z."/>
            <person name="Zhou C."/>
            <person name="Zhu D."/>
            <person name="Lee S."/>
            <person name="Bess C."/>
            <person name="Blankenburg K."/>
            <person name="Forbes L."/>
            <person name="Fu Q."/>
            <person name="Gubbala S."/>
            <person name="Hirani K."/>
            <person name="Jayaseelan J.C."/>
            <person name="Lara F."/>
            <person name="Munidasa M."/>
            <person name="Palculict T."/>
            <person name="Patil S."/>
            <person name="Pu L.-L."/>
            <person name="Saada N."/>
            <person name="Tang L."/>
            <person name="Weissenberger G."/>
            <person name="Zhu Y."/>
            <person name="Hemphill L."/>
            <person name="Shang Y."/>
            <person name="Youmans B."/>
            <person name="Ayvaz T."/>
            <person name="Ross M."/>
            <person name="Santibanez J."/>
            <person name="Aqrawi P."/>
            <person name="Gross S."/>
            <person name="Joshi V."/>
            <person name="Fowler G."/>
            <person name="Nazareth L."/>
            <person name="Reid J."/>
            <person name="Worley K."/>
            <person name="Petrosino J."/>
            <person name="Highlander S."/>
            <person name="Gibbs R."/>
        </authorList>
    </citation>
    <scope>NUCLEOTIDE SEQUENCE [LARGE SCALE GENOMIC DNA]</scope>
    <source>
        <strain evidence="2 3">ATCC 25976</strain>
    </source>
</reference>
<proteinExistence type="predicted"/>
<keyword evidence="1" id="KW-0732">Signal</keyword>
<dbReference type="EMBL" id="AEVG01000105">
    <property type="protein sequence ID" value="EFX91411.1"/>
    <property type="molecule type" value="Genomic_DNA"/>
</dbReference>
<evidence type="ECO:0008006" key="4">
    <source>
        <dbReference type="Google" id="ProtNLM"/>
    </source>
</evidence>
<dbReference type="AlphaFoldDB" id="E8KI63"/>
<name>E8KI63_9PAST</name>
<organism evidence="2 3">
    <name type="scientific">Actinobacillus ureae ATCC 25976</name>
    <dbReference type="NCBI Taxonomy" id="887324"/>
    <lineage>
        <taxon>Bacteria</taxon>
        <taxon>Pseudomonadati</taxon>
        <taxon>Pseudomonadota</taxon>
        <taxon>Gammaproteobacteria</taxon>
        <taxon>Pasteurellales</taxon>
        <taxon>Pasteurellaceae</taxon>
        <taxon>Actinobacillus</taxon>
    </lineage>
</organism>
<dbReference type="Proteomes" id="UP000005467">
    <property type="component" value="Unassembled WGS sequence"/>
</dbReference>